<dbReference type="PANTHER" id="PTHR31490">
    <property type="entry name" value="GLYCOSYL HYDROLASE"/>
    <property type="match status" value="1"/>
</dbReference>
<evidence type="ECO:0000256" key="3">
    <source>
        <dbReference type="ARBA" id="ARBA00022651"/>
    </source>
</evidence>
<keyword evidence="3" id="KW-0858">Xylan degradation</keyword>
<feature type="domain" description="GH10" evidence="11">
    <location>
        <begin position="48"/>
        <end position="342"/>
    </location>
</feature>
<evidence type="ECO:0000256" key="9">
    <source>
        <dbReference type="RuleBase" id="RU361174"/>
    </source>
</evidence>
<dbReference type="EC" id="3.2.1.8" evidence="9"/>
<evidence type="ECO:0000313" key="12">
    <source>
        <dbReference type="EMBL" id="QNS31427.1"/>
    </source>
</evidence>
<evidence type="ECO:0000256" key="6">
    <source>
        <dbReference type="ARBA" id="ARBA00023277"/>
    </source>
</evidence>
<dbReference type="PROSITE" id="PS51760">
    <property type="entry name" value="GH10_2"/>
    <property type="match status" value="1"/>
</dbReference>
<feature type="signal peptide" evidence="10">
    <location>
        <begin position="1"/>
        <end position="18"/>
    </location>
</feature>
<evidence type="ECO:0000256" key="7">
    <source>
        <dbReference type="ARBA" id="ARBA00023295"/>
    </source>
</evidence>
<evidence type="ECO:0000256" key="1">
    <source>
        <dbReference type="ARBA" id="ARBA00000681"/>
    </source>
</evidence>
<dbReference type="Pfam" id="PF00331">
    <property type="entry name" value="Glyco_hydro_10"/>
    <property type="match status" value="1"/>
</dbReference>
<keyword evidence="6 9" id="KW-0119">Carbohydrate metabolism</keyword>
<accession>A0A7H1D3Y8</accession>
<dbReference type="GO" id="GO:0031176">
    <property type="term" value="F:endo-1,4-beta-xylanase activity"/>
    <property type="evidence" value="ECO:0007669"/>
    <property type="project" value="UniProtKB-EC"/>
</dbReference>
<dbReference type="SMART" id="SM00633">
    <property type="entry name" value="Glyco_10"/>
    <property type="match status" value="1"/>
</dbReference>
<dbReference type="Gene3D" id="3.20.20.80">
    <property type="entry name" value="Glycosidases"/>
    <property type="match status" value="1"/>
</dbReference>
<dbReference type="InterPro" id="IPR044846">
    <property type="entry name" value="GH10"/>
</dbReference>
<comment type="similarity">
    <text evidence="2 9">Belongs to the glycosyl hydrolase 10 (cellulase F) family.</text>
</comment>
<name>A0A7H1D3Y8_9AGAM</name>
<dbReference type="AlphaFoldDB" id="A0A7H1D3Y8"/>
<keyword evidence="4 10" id="KW-0732">Signal</keyword>
<proteinExistence type="evidence at transcript level"/>
<evidence type="ECO:0000256" key="8">
    <source>
        <dbReference type="ARBA" id="ARBA00023326"/>
    </source>
</evidence>
<reference evidence="12" key="1">
    <citation type="submission" date="2019-08" db="EMBL/GenBank/DDBJ databases">
        <authorList>
            <person name="Lu L."/>
            <person name="Zhang Z."/>
        </authorList>
    </citation>
    <scope>NUCLEOTIDE SEQUENCE</scope>
</reference>
<dbReference type="PRINTS" id="PR00134">
    <property type="entry name" value="GLHYDRLASE10"/>
</dbReference>
<dbReference type="InterPro" id="IPR001000">
    <property type="entry name" value="GH10_dom"/>
</dbReference>
<dbReference type="EMBL" id="MN395663">
    <property type="protein sequence ID" value="QNS31427.1"/>
    <property type="molecule type" value="mRNA"/>
</dbReference>
<comment type="catalytic activity">
    <reaction evidence="1 9">
        <text>Endohydrolysis of (1-&gt;4)-beta-D-xylosidic linkages in xylans.</text>
        <dbReference type="EC" id="3.2.1.8"/>
    </reaction>
</comment>
<dbReference type="GO" id="GO:0045493">
    <property type="term" value="P:xylan catabolic process"/>
    <property type="evidence" value="ECO:0007669"/>
    <property type="project" value="UniProtKB-KW"/>
</dbReference>
<feature type="chain" id="PRO_5028948147" description="Beta-xylanase" evidence="10">
    <location>
        <begin position="19"/>
        <end position="345"/>
    </location>
</feature>
<dbReference type="InterPro" id="IPR017853">
    <property type="entry name" value="GH"/>
</dbReference>
<keyword evidence="7 9" id="KW-0326">Glycosidase</keyword>
<sequence>MLALSALALVAASTSVVAIPSQPKGLNVLAKSLKPSRYIGLATESYNIQNTTAFGRQYGSIARSDEFGIYTPENTLKWEITEPKPGVFNFTDSDKLFSIARKNGKKMRGHTLVWHSQLAPWVTNNNYTAPQLKAVMKRHVQTVSRRYAGQVYSWDVVNEVFDDDGTYRKSIWYTTFGEDFIEWAFRWAHEADPFSLKYINDYNFESISPKTDAAVKLVKKLKAKGVPIHGIGAQAHLIVGAVPATFKQNLQRFADLGVDVALTELDIRMDLPVNSTKLAQQATDYTTSVNACLGVKRCVGITLWQFTDALSWIPGVFKTQGAALPWDEDLKTKPAYTAIRKALGA</sequence>
<dbReference type="SUPFAM" id="SSF51445">
    <property type="entry name" value="(Trans)glycosidases"/>
    <property type="match status" value="1"/>
</dbReference>
<evidence type="ECO:0000256" key="4">
    <source>
        <dbReference type="ARBA" id="ARBA00022729"/>
    </source>
</evidence>
<evidence type="ECO:0000256" key="2">
    <source>
        <dbReference type="ARBA" id="ARBA00007495"/>
    </source>
</evidence>
<keyword evidence="5 9" id="KW-0378">Hydrolase</keyword>
<evidence type="ECO:0000259" key="11">
    <source>
        <dbReference type="PROSITE" id="PS51760"/>
    </source>
</evidence>
<keyword evidence="8 9" id="KW-0624">Polysaccharide degradation</keyword>
<protein>
    <recommendedName>
        <fullName evidence="9">Beta-xylanase</fullName>
        <ecNumber evidence="9">3.2.1.8</ecNumber>
    </recommendedName>
</protein>
<evidence type="ECO:0000256" key="5">
    <source>
        <dbReference type="ARBA" id="ARBA00022801"/>
    </source>
</evidence>
<dbReference type="PANTHER" id="PTHR31490:SF88">
    <property type="entry name" value="BETA-XYLANASE"/>
    <property type="match status" value="1"/>
</dbReference>
<evidence type="ECO:0000256" key="10">
    <source>
        <dbReference type="SAM" id="SignalP"/>
    </source>
</evidence>
<organism evidence="12">
    <name type="scientific">Ceratobasidium cereale</name>
    <dbReference type="NCBI Taxonomy" id="76351"/>
    <lineage>
        <taxon>Eukaryota</taxon>
        <taxon>Fungi</taxon>
        <taxon>Dikarya</taxon>
        <taxon>Basidiomycota</taxon>
        <taxon>Agaricomycotina</taxon>
        <taxon>Agaricomycetes</taxon>
        <taxon>Cantharellales</taxon>
        <taxon>Ceratobasidiaceae</taxon>
        <taxon>Ceratobasidium</taxon>
    </lineage>
</organism>